<keyword evidence="9" id="KW-1185">Reference proteome</keyword>
<dbReference type="GO" id="GO:0051537">
    <property type="term" value="F:2 iron, 2 sulfur cluster binding"/>
    <property type="evidence" value="ECO:0007669"/>
    <property type="project" value="UniProtKB-KW"/>
</dbReference>
<proteinExistence type="predicted"/>
<protein>
    <recommendedName>
        <fullName evidence="7">Rieske domain-containing protein</fullName>
    </recommendedName>
</protein>
<evidence type="ECO:0000256" key="1">
    <source>
        <dbReference type="ARBA" id="ARBA00022714"/>
    </source>
</evidence>
<dbReference type="InterPro" id="IPR001663">
    <property type="entry name" value="Rng_hydr_dOase-A"/>
</dbReference>
<feature type="region of interest" description="Disordered" evidence="6">
    <location>
        <begin position="1"/>
        <end position="34"/>
    </location>
</feature>
<dbReference type="CDD" id="cd03469">
    <property type="entry name" value="Rieske_RO_Alpha_N"/>
    <property type="match status" value="1"/>
</dbReference>
<dbReference type="InterPro" id="IPR017941">
    <property type="entry name" value="Rieske_2Fe-2S"/>
</dbReference>
<feature type="domain" description="Rieske" evidence="7">
    <location>
        <begin position="78"/>
        <end position="119"/>
    </location>
</feature>
<dbReference type="AlphaFoldDB" id="A0A292Q086"/>
<sequence>MSGIKPKSKHSPKAITRLRDKLPTGPSAEGTGSIEIAVSEQSVSPANWRSSDEHFQLEKSAIFSKVLPDNSQNNPSWIYVTHSSRFEKVGDWVSFEITDLPFFIVLGKDNQLRAFDNVCCRYHGWPYNVQGALIKAPWFEGVEGFDKERNGLFEIHGRTTKEGLVFVNLDVSRSAVAHPEDKLNAAAAAAAAALHGGIKTRWVDGWAREGRFNWKITPNPGRRAATNWFKIICLNTL</sequence>
<evidence type="ECO:0000256" key="6">
    <source>
        <dbReference type="SAM" id="MobiDB-lite"/>
    </source>
</evidence>
<reference evidence="8" key="1">
    <citation type="submission" date="2015-10" db="EMBL/GenBank/DDBJ databases">
        <authorList>
            <person name="Regsiter A."/>
            <person name="william w."/>
        </authorList>
    </citation>
    <scope>NUCLEOTIDE SEQUENCE</scope>
    <source>
        <strain evidence="8">Montdore</strain>
    </source>
</reference>
<keyword evidence="3" id="KW-0560">Oxidoreductase</keyword>
<dbReference type="InterPro" id="IPR036922">
    <property type="entry name" value="Rieske_2Fe-2S_sf"/>
</dbReference>
<keyword evidence="2" id="KW-0479">Metal-binding</keyword>
<accession>A0A292Q086</accession>
<dbReference type="PANTHER" id="PTHR43756">
    <property type="entry name" value="CHOLINE MONOOXYGENASE, CHLOROPLASTIC"/>
    <property type="match status" value="1"/>
</dbReference>
<feature type="compositionally biased region" description="Basic residues" evidence="6">
    <location>
        <begin position="1"/>
        <end position="12"/>
    </location>
</feature>
<dbReference type="EMBL" id="LN891002">
    <property type="protein sequence ID" value="CUS12153.1"/>
    <property type="molecule type" value="Genomic_DNA"/>
</dbReference>
<dbReference type="Gene3D" id="2.102.10.10">
    <property type="entry name" value="Rieske [2Fe-2S] iron-sulphur domain"/>
    <property type="match status" value="2"/>
</dbReference>
<evidence type="ECO:0000259" key="7">
    <source>
        <dbReference type="PROSITE" id="PS51296"/>
    </source>
</evidence>
<dbReference type="PROSITE" id="PS51296">
    <property type="entry name" value="RIESKE"/>
    <property type="match status" value="1"/>
</dbReference>
<evidence type="ECO:0000256" key="2">
    <source>
        <dbReference type="ARBA" id="ARBA00022723"/>
    </source>
</evidence>
<dbReference type="GO" id="GO:0016491">
    <property type="term" value="F:oxidoreductase activity"/>
    <property type="evidence" value="ECO:0007669"/>
    <property type="project" value="UniProtKB-KW"/>
</dbReference>
<dbReference type="PANTHER" id="PTHR43756:SF6">
    <property type="entry name" value="CLUSTER-BINDING PROTEIN, PUTATIVE (AFU_ORTHOLOGUE AFUA_6G03920)-RELATED"/>
    <property type="match status" value="1"/>
</dbReference>
<keyword evidence="5" id="KW-0411">Iron-sulfur</keyword>
<name>A0A292Q086_9PEZI</name>
<evidence type="ECO:0000313" key="9">
    <source>
        <dbReference type="Proteomes" id="UP001412239"/>
    </source>
</evidence>
<evidence type="ECO:0000256" key="5">
    <source>
        <dbReference type="ARBA" id="ARBA00023014"/>
    </source>
</evidence>
<dbReference type="SUPFAM" id="SSF50022">
    <property type="entry name" value="ISP domain"/>
    <property type="match status" value="1"/>
</dbReference>
<evidence type="ECO:0000313" key="8">
    <source>
        <dbReference type="EMBL" id="CUS12153.1"/>
    </source>
</evidence>
<keyword evidence="4" id="KW-0408">Iron</keyword>
<gene>
    <name evidence="8" type="ORF">GSTUAT00003771001</name>
</gene>
<evidence type="ECO:0000256" key="4">
    <source>
        <dbReference type="ARBA" id="ARBA00023004"/>
    </source>
</evidence>
<organism evidence="8 9">
    <name type="scientific">Tuber aestivum</name>
    <name type="common">summer truffle</name>
    <dbReference type="NCBI Taxonomy" id="59557"/>
    <lineage>
        <taxon>Eukaryota</taxon>
        <taxon>Fungi</taxon>
        <taxon>Dikarya</taxon>
        <taxon>Ascomycota</taxon>
        <taxon>Pezizomycotina</taxon>
        <taxon>Pezizomycetes</taxon>
        <taxon>Pezizales</taxon>
        <taxon>Tuberaceae</taxon>
        <taxon>Tuber</taxon>
    </lineage>
</organism>
<dbReference type="Proteomes" id="UP001412239">
    <property type="component" value="Unassembled WGS sequence"/>
</dbReference>
<keyword evidence="1" id="KW-0001">2Fe-2S</keyword>
<evidence type="ECO:0000256" key="3">
    <source>
        <dbReference type="ARBA" id="ARBA00023002"/>
    </source>
</evidence>
<dbReference type="GO" id="GO:0046872">
    <property type="term" value="F:metal ion binding"/>
    <property type="evidence" value="ECO:0007669"/>
    <property type="project" value="UniProtKB-KW"/>
</dbReference>